<dbReference type="AlphaFoldDB" id="A0A2I0B9X5"/>
<sequence length="62" mass="7265">MEKIPRRKAAVEEVKPNRSSRTARTIREVQWATPFLKGMTPRLLDSTDRIVRAIICRPSRHH</sequence>
<evidence type="ECO:0000313" key="3">
    <source>
        <dbReference type="Proteomes" id="UP000236161"/>
    </source>
</evidence>
<evidence type="ECO:0000313" key="2">
    <source>
        <dbReference type="EMBL" id="PKA64587.1"/>
    </source>
</evidence>
<protein>
    <submittedName>
        <fullName evidence="2">Uncharacterized protein</fullName>
    </submittedName>
</protein>
<evidence type="ECO:0000256" key="1">
    <source>
        <dbReference type="SAM" id="MobiDB-lite"/>
    </source>
</evidence>
<dbReference type="EMBL" id="KZ451903">
    <property type="protein sequence ID" value="PKA64587.1"/>
    <property type="molecule type" value="Genomic_DNA"/>
</dbReference>
<feature type="region of interest" description="Disordered" evidence="1">
    <location>
        <begin position="1"/>
        <end position="22"/>
    </location>
</feature>
<proteinExistence type="predicted"/>
<accession>A0A2I0B9X5</accession>
<name>A0A2I0B9X5_9ASPA</name>
<dbReference type="Proteomes" id="UP000236161">
    <property type="component" value="Unassembled WGS sequence"/>
</dbReference>
<feature type="compositionally biased region" description="Basic and acidic residues" evidence="1">
    <location>
        <begin position="1"/>
        <end position="16"/>
    </location>
</feature>
<reference evidence="2 3" key="1">
    <citation type="journal article" date="2017" name="Nature">
        <title>The Apostasia genome and the evolution of orchids.</title>
        <authorList>
            <person name="Zhang G.Q."/>
            <person name="Liu K.W."/>
            <person name="Li Z."/>
            <person name="Lohaus R."/>
            <person name="Hsiao Y.Y."/>
            <person name="Niu S.C."/>
            <person name="Wang J.Y."/>
            <person name="Lin Y.C."/>
            <person name="Xu Q."/>
            <person name="Chen L.J."/>
            <person name="Yoshida K."/>
            <person name="Fujiwara S."/>
            <person name="Wang Z.W."/>
            <person name="Zhang Y.Q."/>
            <person name="Mitsuda N."/>
            <person name="Wang M."/>
            <person name="Liu G.H."/>
            <person name="Pecoraro L."/>
            <person name="Huang H.X."/>
            <person name="Xiao X.J."/>
            <person name="Lin M."/>
            <person name="Wu X.Y."/>
            <person name="Wu W.L."/>
            <person name="Chen Y.Y."/>
            <person name="Chang S.B."/>
            <person name="Sakamoto S."/>
            <person name="Ohme-Takagi M."/>
            <person name="Yagi M."/>
            <person name="Zeng S.J."/>
            <person name="Shen C.Y."/>
            <person name="Yeh C.M."/>
            <person name="Luo Y.B."/>
            <person name="Tsai W.C."/>
            <person name="Van de Peer Y."/>
            <person name="Liu Z.J."/>
        </authorList>
    </citation>
    <scope>NUCLEOTIDE SEQUENCE [LARGE SCALE GENOMIC DNA]</scope>
    <source>
        <strain evidence="3">cv. Shenzhen</strain>
        <tissue evidence="2">Stem</tissue>
    </source>
</reference>
<keyword evidence="3" id="KW-1185">Reference proteome</keyword>
<gene>
    <name evidence="2" type="ORF">AXF42_Ash007333</name>
</gene>
<organism evidence="2 3">
    <name type="scientific">Apostasia shenzhenica</name>
    <dbReference type="NCBI Taxonomy" id="1088818"/>
    <lineage>
        <taxon>Eukaryota</taxon>
        <taxon>Viridiplantae</taxon>
        <taxon>Streptophyta</taxon>
        <taxon>Embryophyta</taxon>
        <taxon>Tracheophyta</taxon>
        <taxon>Spermatophyta</taxon>
        <taxon>Magnoliopsida</taxon>
        <taxon>Liliopsida</taxon>
        <taxon>Asparagales</taxon>
        <taxon>Orchidaceae</taxon>
        <taxon>Apostasioideae</taxon>
        <taxon>Apostasia</taxon>
    </lineage>
</organism>